<evidence type="ECO:0000256" key="2">
    <source>
        <dbReference type="ARBA" id="ARBA00007835"/>
    </source>
</evidence>
<protein>
    <recommendedName>
        <fullName evidence="9">Phospholipase B-like</fullName>
        <ecNumber evidence="9">3.1.1.-</ecNumber>
    </recommendedName>
</protein>
<dbReference type="InParanoid" id="F0ZHR4"/>
<comment type="similarity">
    <text evidence="2 9">Belongs to the phospholipase B-like family.</text>
</comment>
<comment type="subcellular location">
    <subcellularLocation>
        <location evidence="1">Secreted</location>
    </subcellularLocation>
</comment>
<reference evidence="11" key="1">
    <citation type="journal article" date="2011" name="Genome Biol.">
        <title>Comparative genomics of the social amoebae Dictyostelium discoideum and Dictyostelium purpureum.</title>
        <authorList>
            <consortium name="US DOE Joint Genome Institute (JGI-PGF)"/>
            <person name="Sucgang R."/>
            <person name="Kuo A."/>
            <person name="Tian X."/>
            <person name="Salerno W."/>
            <person name="Parikh A."/>
            <person name="Feasley C.L."/>
            <person name="Dalin E."/>
            <person name="Tu H."/>
            <person name="Huang E."/>
            <person name="Barry K."/>
            <person name="Lindquist E."/>
            <person name="Shapiro H."/>
            <person name="Bruce D."/>
            <person name="Schmutz J."/>
            <person name="Salamov A."/>
            <person name="Fey P."/>
            <person name="Gaudet P."/>
            <person name="Anjard C."/>
            <person name="Babu M.M."/>
            <person name="Basu S."/>
            <person name="Bushmanova Y."/>
            <person name="van der Wel H."/>
            <person name="Katoh-Kurasawa M."/>
            <person name="Dinh C."/>
            <person name="Coutinho P.M."/>
            <person name="Saito T."/>
            <person name="Elias M."/>
            <person name="Schaap P."/>
            <person name="Kay R.R."/>
            <person name="Henrissat B."/>
            <person name="Eichinger L."/>
            <person name="Rivero F."/>
            <person name="Putnam N.H."/>
            <person name="West C.M."/>
            <person name="Loomis W.F."/>
            <person name="Chisholm R.L."/>
            <person name="Shaulsky G."/>
            <person name="Strassmann J.E."/>
            <person name="Queller D.C."/>
            <person name="Kuspa A."/>
            <person name="Grigoriev I.V."/>
        </authorList>
    </citation>
    <scope>NUCLEOTIDE SEQUENCE [LARGE SCALE GENOMIC DNA]</scope>
    <source>
        <strain evidence="11">QSDP1</strain>
    </source>
</reference>
<dbReference type="EC" id="3.1.1.-" evidence="9"/>
<evidence type="ECO:0000256" key="1">
    <source>
        <dbReference type="ARBA" id="ARBA00004613"/>
    </source>
</evidence>
<accession>F0ZHR4</accession>
<evidence type="ECO:0000256" key="4">
    <source>
        <dbReference type="ARBA" id="ARBA00022729"/>
    </source>
</evidence>
<evidence type="ECO:0000313" key="10">
    <source>
        <dbReference type="EMBL" id="EGC36508.1"/>
    </source>
</evidence>
<evidence type="ECO:0000256" key="5">
    <source>
        <dbReference type="ARBA" id="ARBA00022801"/>
    </source>
</evidence>
<dbReference type="KEGG" id="dpp:DICPUDRAFT_150991"/>
<keyword evidence="7 9" id="KW-0443">Lipid metabolism</keyword>
<dbReference type="OMA" id="VGHTTWR"/>
<evidence type="ECO:0000256" key="3">
    <source>
        <dbReference type="ARBA" id="ARBA00022525"/>
    </source>
</evidence>
<dbReference type="EMBL" id="GL871024">
    <property type="protein sequence ID" value="EGC36508.1"/>
    <property type="molecule type" value="Genomic_DNA"/>
</dbReference>
<keyword evidence="11" id="KW-1185">Reference proteome</keyword>
<feature type="signal peptide" evidence="9">
    <location>
        <begin position="1"/>
        <end position="18"/>
    </location>
</feature>
<dbReference type="RefSeq" id="XP_003286953.1">
    <property type="nucleotide sequence ID" value="XM_003286905.1"/>
</dbReference>
<keyword evidence="6 9" id="KW-0442">Lipid degradation</keyword>
<dbReference type="PANTHER" id="PTHR12370:SF2">
    <property type="entry name" value="PHOSPHOLIPASE B-LIKE PROTEIN F"/>
    <property type="match status" value="1"/>
</dbReference>
<keyword evidence="4 9" id="KW-0732">Signal</keyword>
<dbReference type="Proteomes" id="UP000001064">
    <property type="component" value="Unassembled WGS sequence"/>
</dbReference>
<evidence type="ECO:0000256" key="7">
    <source>
        <dbReference type="ARBA" id="ARBA00023098"/>
    </source>
</evidence>
<dbReference type="OrthoDB" id="443524at2759"/>
<dbReference type="Pfam" id="PF04916">
    <property type="entry name" value="Phospholip_B"/>
    <property type="match status" value="1"/>
</dbReference>
<dbReference type="GeneID" id="10500445"/>
<keyword evidence="8" id="KW-0325">Glycoprotein</keyword>
<evidence type="ECO:0000256" key="6">
    <source>
        <dbReference type="ARBA" id="ARBA00022963"/>
    </source>
</evidence>
<dbReference type="eggNOG" id="KOG3774">
    <property type="taxonomic scope" value="Eukaryota"/>
</dbReference>
<evidence type="ECO:0000313" key="11">
    <source>
        <dbReference type="Proteomes" id="UP000001064"/>
    </source>
</evidence>
<dbReference type="GO" id="GO:0004620">
    <property type="term" value="F:phospholipase activity"/>
    <property type="evidence" value="ECO:0000318"/>
    <property type="project" value="GO_Central"/>
</dbReference>
<dbReference type="PANTHER" id="PTHR12370">
    <property type="entry name" value="PHOSPHOLIPASE B-RELATED"/>
    <property type="match status" value="1"/>
</dbReference>
<dbReference type="FunCoup" id="F0ZHR4">
    <property type="interactions" value="3"/>
</dbReference>
<sequence>MRLILFLLVILFINNVLSVTPSSKVEEDPRYRIESAPEWYSISSDYKVTPGKNTNSLGWGYYKDEVSKDGWGKLYIEMNSNSNTTQSYYGAGYLEGYLTWGITWNFSQNYFNTYFNSTDPSLIPKPLIEFSKANYQYMKSEFNQQNSLFNQQVNNVIEQFEGLTQGYQDAADSDKQLTTIQLLLLNYIGDLEDVAGYLEYEMAQNKTEYVSKVKSQKEIENILATKGRCSALIKVTSDFSDLFSAHVTWGSYFTMLRIFKRVIIPDSSNQATEQLFSSYPGVLTSDDDFFILKPSDLVVIETTNDILNNTLYQYVTPNSLLYWVRSIVANRISSNSQEWTENFVQFNSGTYNNQWMIVDYKLFTPYQPLQPNTLWIVEQLPGGYYSEDVTDILALGYWPSYNRPYFPKVQEAMGYTYYSNLYGDILSYSLNPRAKIFRRDQNNVYSVDDMQSIMRYNEYKIDPFSEGYPGNAISSRYDLGGGPSQPAGWFYQGPHGGIDAKITSSSMVQNTTCTAISGPTVTSSCPVFNWTGFESVFHVGLPNVFNFDWVTMDIKSN</sequence>
<feature type="chain" id="PRO_5011329456" description="Phospholipase B-like" evidence="9">
    <location>
        <begin position="19"/>
        <end position="557"/>
    </location>
</feature>
<evidence type="ECO:0000256" key="8">
    <source>
        <dbReference type="ARBA" id="ARBA00023180"/>
    </source>
</evidence>
<proteinExistence type="inferred from homology"/>
<dbReference type="GO" id="GO:0009395">
    <property type="term" value="P:phospholipid catabolic process"/>
    <property type="evidence" value="ECO:0000318"/>
    <property type="project" value="GO_Central"/>
</dbReference>
<dbReference type="GO" id="GO:0005576">
    <property type="term" value="C:extracellular region"/>
    <property type="evidence" value="ECO:0000318"/>
    <property type="project" value="GO_Central"/>
</dbReference>
<comment type="function">
    <text evidence="9">Putative phospholipase.</text>
</comment>
<evidence type="ECO:0000256" key="9">
    <source>
        <dbReference type="RuleBase" id="RU364138"/>
    </source>
</evidence>
<keyword evidence="5 9" id="KW-0378">Hydrolase</keyword>
<gene>
    <name evidence="10" type="ORF">DICPUDRAFT_150991</name>
</gene>
<dbReference type="VEuPathDB" id="AmoebaDB:DICPUDRAFT_150991"/>
<organism evidence="10 11">
    <name type="scientific">Dictyostelium purpureum</name>
    <name type="common">Slime mold</name>
    <dbReference type="NCBI Taxonomy" id="5786"/>
    <lineage>
        <taxon>Eukaryota</taxon>
        <taxon>Amoebozoa</taxon>
        <taxon>Evosea</taxon>
        <taxon>Eumycetozoa</taxon>
        <taxon>Dictyostelia</taxon>
        <taxon>Dictyosteliales</taxon>
        <taxon>Dictyosteliaceae</taxon>
        <taxon>Dictyostelium</taxon>
    </lineage>
</organism>
<dbReference type="InterPro" id="IPR007000">
    <property type="entry name" value="PLipase_B-like"/>
</dbReference>
<name>F0ZHR4_DICPU</name>
<keyword evidence="3" id="KW-0964">Secreted</keyword>
<dbReference type="Gene3D" id="3.60.60.30">
    <property type="match status" value="1"/>
</dbReference>
<dbReference type="AlphaFoldDB" id="F0ZHR4"/>